<sequence>MRIEAKKFGISILSGVIAILLLGVMTSMIFSLILQFTDTQEKSINLLITIISFFSVFAGGFVCGGKGKQKGWLIGGTTGLVYSLLIFLYQYLGHSTVFTFEQLIYHICYILTAMMGGVLGVNILSGPVHN</sequence>
<comment type="caution">
    <text evidence="2">The sequence shown here is derived from an EMBL/GenBank/DDBJ whole genome shotgun (WGS) entry which is preliminary data.</text>
</comment>
<keyword evidence="1" id="KW-0812">Transmembrane</keyword>
<dbReference type="Pfam" id="PF12670">
    <property type="entry name" value="DUF3792"/>
    <property type="match status" value="1"/>
</dbReference>
<dbReference type="AlphaFoldDB" id="A0A942YKM7"/>
<reference evidence="2 3" key="1">
    <citation type="submission" date="2021-05" db="EMBL/GenBank/DDBJ databases">
        <title>Novel Bacillus species.</title>
        <authorList>
            <person name="Liu G."/>
        </authorList>
    </citation>
    <scope>NUCLEOTIDE SEQUENCE [LARGE SCALE GENOMIC DNA]</scope>
    <source>
        <strain evidence="2 3">FJAT-49732</strain>
    </source>
</reference>
<keyword evidence="3" id="KW-1185">Reference proteome</keyword>
<name>A0A942YKM7_9BACI</name>
<keyword evidence="1" id="KW-1133">Transmembrane helix</keyword>
<evidence type="ECO:0000313" key="3">
    <source>
        <dbReference type="Proteomes" id="UP000682713"/>
    </source>
</evidence>
<proteinExistence type="predicted"/>
<feature type="transmembrane region" description="Helical" evidence="1">
    <location>
        <begin position="12"/>
        <end position="34"/>
    </location>
</feature>
<evidence type="ECO:0000313" key="2">
    <source>
        <dbReference type="EMBL" id="MBS4199787.1"/>
    </source>
</evidence>
<accession>A0A942YKM7</accession>
<keyword evidence="1" id="KW-0472">Membrane</keyword>
<dbReference type="Proteomes" id="UP000682713">
    <property type="component" value="Unassembled WGS sequence"/>
</dbReference>
<evidence type="ECO:0000256" key="1">
    <source>
        <dbReference type="SAM" id="Phobius"/>
    </source>
</evidence>
<protein>
    <submittedName>
        <fullName evidence="2">TIGR04086 family membrane protein</fullName>
    </submittedName>
</protein>
<gene>
    <name evidence="2" type="ORF">KHA93_08970</name>
</gene>
<organism evidence="2 3">
    <name type="scientific">Lederbergia citrisecunda</name>
    <dbReference type="NCBI Taxonomy" id="2833583"/>
    <lineage>
        <taxon>Bacteria</taxon>
        <taxon>Bacillati</taxon>
        <taxon>Bacillota</taxon>
        <taxon>Bacilli</taxon>
        <taxon>Bacillales</taxon>
        <taxon>Bacillaceae</taxon>
        <taxon>Lederbergia</taxon>
    </lineage>
</organism>
<feature type="transmembrane region" description="Helical" evidence="1">
    <location>
        <begin position="103"/>
        <end position="124"/>
    </location>
</feature>
<feature type="transmembrane region" description="Helical" evidence="1">
    <location>
        <begin position="71"/>
        <end position="91"/>
    </location>
</feature>
<feature type="transmembrane region" description="Helical" evidence="1">
    <location>
        <begin position="46"/>
        <end position="64"/>
    </location>
</feature>
<dbReference type="NCBIfam" id="TIGR04086">
    <property type="entry name" value="TIGR04086_membr"/>
    <property type="match status" value="1"/>
</dbReference>
<dbReference type="InterPro" id="IPR023804">
    <property type="entry name" value="DUF3792_TM"/>
</dbReference>
<dbReference type="EMBL" id="JAGYPJ010000001">
    <property type="protein sequence ID" value="MBS4199787.1"/>
    <property type="molecule type" value="Genomic_DNA"/>
</dbReference>